<proteinExistence type="predicted"/>
<evidence type="ECO:0000313" key="2">
    <source>
        <dbReference type="Proteomes" id="UP000724584"/>
    </source>
</evidence>
<name>A0ACB7NYU9_9PEZI</name>
<dbReference type="Proteomes" id="UP000724584">
    <property type="component" value="Unassembled WGS sequence"/>
</dbReference>
<dbReference type="EMBL" id="JAGIZQ010000006">
    <property type="protein sequence ID" value="KAH6622829.1"/>
    <property type="molecule type" value="Genomic_DNA"/>
</dbReference>
<sequence length="1027" mass="110554">MARVQSPPLLTQIQVARSYSEQATSLRALRDEIIGHSQRKEQWIQNGVLELLVKILQNNGISPRSSSGKERSRIGQSGLSEEATVRLLSLQLVASFAYGGAAFLAPLHAVGIVATIIPFLYSRNNPPQVVLTALRTFKNITEATRLATPGAEDTTSLSDALFSTSSLAAFYDILSQESRDGVVQEQKRLVASLISSLCKTPTHQNALADSGVMDALATMLASFVVERGEVIPGAEIAGRNDGLAGLIPAPAPPGADLALTLQALSTIIANSRFRSYLLLCSPAIVAVFSSAGVIPLAPESKAAWYALEMSGFGTIRPRGPQAMDFLLPAVPIPQARSQSRGFSDYPPLGFSSSREDLAASSNQGSTFKFTGVGVGRPDTADEDEEADEPESPLIPWLIRLALSTEGLERVMAASLVTSLFKAGFACPEREQMLAVLVVPLLGQLMKEHDEETPASVQQSATVGPDVAKRWEIQERTPDVLARLVGESEILQRAARECGVPKMAVKLLKDSYKPQPVSSPPQQWSSKPGRGADAEGIPASCRLGPPGRVPAYGHKINTRESALKLVAAMATLSNEYREALVDADAVSYIVESLYPNPGKPKNPREQSSSEKGPEDGSAGGPSVYGHNPNSVLMAACHAIRALARSPKIVRTTMKDHDVGKPINKLLSHPDIEVQIAASGAVINVVTSHSPVAAALLSSNVVQTLCKHTHSLNAGLQINALWALKHLVLEMDNSIRKPCLDTLGSGWLVQLISDDDTSEGEGIRTRPRLGQRAAVDDDDDEDMDKETPGGEDDGAHNEWVWAAQIHTPQVSNSARLRQAAVKLEALHEAELNPARKARADRLAIREQALGFIRNFLTISTSSGLLEMVDYLFTELDQDRLFSILADRLKVRVVGAVGRRASSGRGTGRDALVLYPQARIVENVAYILVHIAAGPPAYRQLVIAQTELVKLLGGHFNSKDANVRRALCQLFINLCWAEDENDFEPCTQRVSALEQLGFLAKLQGLEAGDVDLGVRERARAAVSQMKTPTV</sequence>
<comment type="caution">
    <text evidence="1">The sequence shown here is derived from an EMBL/GenBank/DDBJ whole genome shotgun (WGS) entry which is preliminary data.</text>
</comment>
<protein>
    <submittedName>
        <fullName evidence="1">Armadillo-type protein</fullName>
    </submittedName>
</protein>
<organism evidence="1 2">
    <name type="scientific">Chaetomium tenue</name>
    <dbReference type="NCBI Taxonomy" id="1854479"/>
    <lineage>
        <taxon>Eukaryota</taxon>
        <taxon>Fungi</taxon>
        <taxon>Dikarya</taxon>
        <taxon>Ascomycota</taxon>
        <taxon>Pezizomycotina</taxon>
        <taxon>Sordariomycetes</taxon>
        <taxon>Sordariomycetidae</taxon>
        <taxon>Sordariales</taxon>
        <taxon>Chaetomiaceae</taxon>
        <taxon>Chaetomium</taxon>
    </lineage>
</organism>
<gene>
    <name evidence="1" type="ORF">F5144DRAFT_496921</name>
</gene>
<accession>A0ACB7NYU9</accession>
<reference evidence="1 2" key="1">
    <citation type="journal article" date="2021" name="Nat. Commun.">
        <title>Genetic determinants of endophytism in the Arabidopsis root mycobiome.</title>
        <authorList>
            <person name="Mesny F."/>
            <person name="Miyauchi S."/>
            <person name="Thiergart T."/>
            <person name="Pickel B."/>
            <person name="Atanasova L."/>
            <person name="Karlsson M."/>
            <person name="Huettel B."/>
            <person name="Barry K.W."/>
            <person name="Haridas S."/>
            <person name="Chen C."/>
            <person name="Bauer D."/>
            <person name="Andreopoulos W."/>
            <person name="Pangilinan J."/>
            <person name="LaButti K."/>
            <person name="Riley R."/>
            <person name="Lipzen A."/>
            <person name="Clum A."/>
            <person name="Drula E."/>
            <person name="Henrissat B."/>
            <person name="Kohler A."/>
            <person name="Grigoriev I.V."/>
            <person name="Martin F.M."/>
            <person name="Hacquard S."/>
        </authorList>
    </citation>
    <scope>NUCLEOTIDE SEQUENCE [LARGE SCALE GENOMIC DNA]</scope>
    <source>
        <strain evidence="1 2">MPI-SDFR-AT-0079</strain>
    </source>
</reference>
<keyword evidence="2" id="KW-1185">Reference proteome</keyword>
<evidence type="ECO:0000313" key="1">
    <source>
        <dbReference type="EMBL" id="KAH6622829.1"/>
    </source>
</evidence>